<accession>A0A816YKX5</accession>
<dbReference type="AlphaFoldDB" id="A0A816YKX5"/>
<sequence>MESGGRCGWGRNKGVLPKERKLVKTMILEAVFPSRPRLKPKQIVEPMKSKRVWTTLRTPIKETENAN</sequence>
<gene>
    <name evidence="1" type="ORF">DARMORV10_A07P15080.1</name>
</gene>
<name>A0A816YKX5_BRANA</name>
<evidence type="ECO:0000313" key="1">
    <source>
        <dbReference type="EMBL" id="CAF2162448.1"/>
    </source>
</evidence>
<reference evidence="1" key="1">
    <citation type="submission" date="2021-01" db="EMBL/GenBank/DDBJ databases">
        <authorList>
            <consortium name="Genoscope - CEA"/>
            <person name="William W."/>
        </authorList>
    </citation>
    <scope>NUCLEOTIDE SEQUENCE</scope>
</reference>
<proteinExistence type="predicted"/>
<organism evidence="1">
    <name type="scientific">Brassica napus</name>
    <name type="common">Rape</name>
    <dbReference type="NCBI Taxonomy" id="3708"/>
    <lineage>
        <taxon>Eukaryota</taxon>
        <taxon>Viridiplantae</taxon>
        <taxon>Streptophyta</taxon>
        <taxon>Embryophyta</taxon>
        <taxon>Tracheophyta</taxon>
        <taxon>Spermatophyta</taxon>
        <taxon>Magnoliopsida</taxon>
        <taxon>eudicotyledons</taxon>
        <taxon>Gunneridae</taxon>
        <taxon>Pentapetalae</taxon>
        <taxon>rosids</taxon>
        <taxon>malvids</taxon>
        <taxon>Brassicales</taxon>
        <taxon>Brassicaceae</taxon>
        <taxon>Brassiceae</taxon>
        <taxon>Brassica</taxon>
    </lineage>
</organism>
<dbReference type="EMBL" id="HG994361">
    <property type="protein sequence ID" value="CAF2162448.1"/>
    <property type="molecule type" value="Genomic_DNA"/>
</dbReference>
<protein>
    <submittedName>
        <fullName evidence="1">(rape) hypothetical protein</fullName>
    </submittedName>
</protein>
<dbReference type="Proteomes" id="UP001295469">
    <property type="component" value="Chromosome A07"/>
</dbReference>